<evidence type="ECO:0000313" key="2">
    <source>
        <dbReference type="EMBL" id="KAL2775504.1"/>
    </source>
</evidence>
<feature type="region of interest" description="Disordered" evidence="1">
    <location>
        <begin position="1"/>
        <end position="104"/>
    </location>
</feature>
<evidence type="ECO:0000256" key="1">
    <source>
        <dbReference type="SAM" id="MobiDB-lite"/>
    </source>
</evidence>
<dbReference type="EMBL" id="JBFSEQ010000005">
    <property type="protein sequence ID" value="KAL2775504.1"/>
    <property type="molecule type" value="Genomic_DNA"/>
</dbReference>
<dbReference type="AlphaFoldDB" id="A0ABD2E9Z1"/>
<keyword evidence="3" id="KW-1185">Reference proteome</keyword>
<sequence length="117" mass="12318">EEPASVVAGPAGPPTPSQPPHGLLAPRLAPAALDPAAGRNRCRFQGSTPPRSAWIRDLPAAPSSLQQSPSTQPCSAERLRSTPASRARMAAHPPPGTLSPRRMLRTTVNLTWSMKTS</sequence>
<protein>
    <submittedName>
        <fullName evidence="2">NFAT activation molecule 1 isoform 1</fullName>
    </submittedName>
</protein>
<proteinExistence type="predicted"/>
<dbReference type="Proteomes" id="UP001610411">
    <property type="component" value="Unassembled WGS sequence"/>
</dbReference>
<accession>A0ABD2E9Z1</accession>
<evidence type="ECO:0000313" key="3">
    <source>
        <dbReference type="Proteomes" id="UP001610411"/>
    </source>
</evidence>
<comment type="caution">
    <text evidence="2">The sequence shown here is derived from an EMBL/GenBank/DDBJ whole genome shotgun (WGS) entry which is preliminary data.</text>
</comment>
<feature type="non-terminal residue" evidence="2">
    <location>
        <position position="117"/>
    </location>
</feature>
<feature type="compositionally biased region" description="Low complexity" evidence="1">
    <location>
        <begin position="1"/>
        <end position="10"/>
    </location>
</feature>
<gene>
    <name evidence="2" type="ORF">WCI35_013453</name>
</gene>
<organism evidence="2 3">
    <name type="scientific">Daubentonia madagascariensis</name>
    <name type="common">Aye-aye</name>
    <name type="synonym">Sciurus madagascariensis</name>
    <dbReference type="NCBI Taxonomy" id="31869"/>
    <lineage>
        <taxon>Eukaryota</taxon>
        <taxon>Metazoa</taxon>
        <taxon>Chordata</taxon>
        <taxon>Craniata</taxon>
        <taxon>Vertebrata</taxon>
        <taxon>Euteleostomi</taxon>
        <taxon>Mammalia</taxon>
        <taxon>Eutheria</taxon>
        <taxon>Euarchontoglires</taxon>
        <taxon>Primates</taxon>
        <taxon>Strepsirrhini</taxon>
        <taxon>Chiromyiformes</taxon>
        <taxon>Daubentoniidae</taxon>
        <taxon>Daubentonia</taxon>
    </lineage>
</organism>
<reference evidence="2 3" key="1">
    <citation type="journal article" date="2024" name="G3 (Bethesda)">
        <title>A hybrid genome assembly of the endangered aye-aye (Daubentonia madagascariensis).</title>
        <authorList>
            <person name="Versoza C.J."/>
            <person name="Pfeifer S.P."/>
        </authorList>
    </citation>
    <scope>NUCLEOTIDE SEQUENCE [LARGE SCALE GENOMIC DNA]</scope>
    <source>
        <strain evidence="2">6821</strain>
    </source>
</reference>
<feature type="compositionally biased region" description="Low complexity" evidence="1">
    <location>
        <begin position="58"/>
        <end position="73"/>
    </location>
</feature>
<feature type="compositionally biased region" description="Low complexity" evidence="1">
    <location>
        <begin position="20"/>
        <end position="37"/>
    </location>
</feature>
<name>A0ABD2E9Z1_DAUMA</name>
<feature type="non-terminal residue" evidence="2">
    <location>
        <position position="1"/>
    </location>
</feature>